<keyword evidence="1" id="KW-0472">Membrane</keyword>
<sequence>MSLLRTIREFCDWTPRVPVWRQLLGVFLPQLLSLFLLGGGVLLQLRGAESVTYVVHGQLPRPTGGPWLLYVLGGGIMLFSLSYTLQTFNSWRRTKQVPPGRSGRGRRRG</sequence>
<evidence type="ECO:0000313" key="3">
    <source>
        <dbReference type="Proteomes" id="UP000305517"/>
    </source>
</evidence>
<evidence type="ECO:0000313" key="2">
    <source>
        <dbReference type="EMBL" id="TLM87406.1"/>
    </source>
</evidence>
<keyword evidence="1" id="KW-1133">Transmembrane helix</keyword>
<dbReference type="RefSeq" id="WP_138082602.1">
    <property type="nucleotide sequence ID" value="NZ_VAJM01000022.1"/>
</dbReference>
<accession>A0A5R8WHU5</accession>
<feature type="transmembrane region" description="Helical" evidence="1">
    <location>
        <begin position="23"/>
        <end position="47"/>
    </location>
</feature>
<comment type="caution">
    <text evidence="2">The sequence shown here is derived from an EMBL/GenBank/DDBJ whole genome shotgun (WGS) entry which is preliminary data.</text>
</comment>
<reference evidence="2 3" key="1">
    <citation type="submission" date="2019-05" db="EMBL/GenBank/DDBJ databases">
        <title>Hymenobacter edaphi sp. nov., isolated from abandoned arsenic-contaminated farmland soil.</title>
        <authorList>
            <person name="Nie L."/>
        </authorList>
    </citation>
    <scope>NUCLEOTIDE SEQUENCE [LARGE SCALE GENOMIC DNA]</scope>
    <source>
        <strain evidence="2 3">1-3-3-8</strain>
    </source>
</reference>
<name>A0A5R8WHU5_9BACT</name>
<dbReference type="Proteomes" id="UP000305517">
    <property type="component" value="Unassembled WGS sequence"/>
</dbReference>
<dbReference type="AlphaFoldDB" id="A0A5R8WHU5"/>
<feature type="transmembrane region" description="Helical" evidence="1">
    <location>
        <begin position="67"/>
        <end position="85"/>
    </location>
</feature>
<dbReference type="EMBL" id="VAJM01000022">
    <property type="protein sequence ID" value="TLM87406.1"/>
    <property type="molecule type" value="Genomic_DNA"/>
</dbReference>
<protein>
    <submittedName>
        <fullName evidence="2">Uncharacterized protein</fullName>
    </submittedName>
</protein>
<keyword evidence="3" id="KW-1185">Reference proteome</keyword>
<organism evidence="2 3">
    <name type="scientific">Hymenobacter jeollabukensis</name>
    <dbReference type="NCBI Taxonomy" id="2025313"/>
    <lineage>
        <taxon>Bacteria</taxon>
        <taxon>Pseudomonadati</taxon>
        <taxon>Bacteroidota</taxon>
        <taxon>Cytophagia</taxon>
        <taxon>Cytophagales</taxon>
        <taxon>Hymenobacteraceae</taxon>
        <taxon>Hymenobacter</taxon>
    </lineage>
</organism>
<keyword evidence="1" id="KW-0812">Transmembrane</keyword>
<evidence type="ECO:0000256" key="1">
    <source>
        <dbReference type="SAM" id="Phobius"/>
    </source>
</evidence>
<proteinExistence type="predicted"/>
<gene>
    <name evidence="2" type="ORF">FDY95_25770</name>
</gene>